<sequence length="297" mass="33729">MPPKSTPTFEFVSVNPKDAAVRRLDPDAMFRVRRQAMVVAYRGRDKTNLQVATKKVPSLTKACETHRWLATEQGAFKSKQVKRKRKPLVHHLREDQEQEFEMALDPLLTLSVTDYAALRNEFGVDIVSLAVLGELDVGLFAFDSLNKRPGRISEVLSQGHSESWLRHLPSHYGYCEYLDDAIRCVSARLNQRIAGTVNEVVVWRLYGKALRSLQNAIESPGGWMNTNVLYASHLLAMFELLAPGQRYISDGWNRHRTGTIRLLESRGPEHYSTSFDRAILRAQAMSVVSDRRSCSSR</sequence>
<evidence type="ECO:0000313" key="1">
    <source>
        <dbReference type="EMBL" id="KAF2762429.1"/>
    </source>
</evidence>
<dbReference type="InterPro" id="IPR053178">
    <property type="entry name" value="Osmoadaptation_assoc"/>
</dbReference>
<organism evidence="1 2">
    <name type="scientific">Pseudovirgaria hyperparasitica</name>
    <dbReference type="NCBI Taxonomy" id="470096"/>
    <lineage>
        <taxon>Eukaryota</taxon>
        <taxon>Fungi</taxon>
        <taxon>Dikarya</taxon>
        <taxon>Ascomycota</taxon>
        <taxon>Pezizomycotina</taxon>
        <taxon>Dothideomycetes</taxon>
        <taxon>Dothideomycetes incertae sedis</taxon>
        <taxon>Acrospermales</taxon>
        <taxon>Acrospermaceae</taxon>
        <taxon>Pseudovirgaria</taxon>
    </lineage>
</organism>
<dbReference type="AlphaFoldDB" id="A0A6A6WJ64"/>
<gene>
    <name evidence="1" type="ORF">EJ05DRAFT_1428</name>
</gene>
<dbReference type="PANTHER" id="PTHR38111">
    <property type="entry name" value="ZN(2)-C6 FUNGAL-TYPE DOMAIN-CONTAINING PROTEIN-RELATED"/>
    <property type="match status" value="1"/>
</dbReference>
<dbReference type="OrthoDB" id="5126878at2759"/>
<dbReference type="RefSeq" id="XP_033604880.1">
    <property type="nucleotide sequence ID" value="XM_033739249.1"/>
</dbReference>
<accession>A0A6A6WJ64</accession>
<name>A0A6A6WJ64_9PEZI</name>
<dbReference type="EMBL" id="ML996565">
    <property type="protein sequence ID" value="KAF2762429.1"/>
    <property type="molecule type" value="Genomic_DNA"/>
</dbReference>
<proteinExistence type="predicted"/>
<protein>
    <submittedName>
        <fullName evidence="1">Uncharacterized protein</fullName>
    </submittedName>
</protein>
<evidence type="ECO:0000313" key="2">
    <source>
        <dbReference type="Proteomes" id="UP000799437"/>
    </source>
</evidence>
<dbReference type="PANTHER" id="PTHR38111:SF6">
    <property type="entry name" value="FINGER DOMAIN PROTEIN, PUTATIVE (AFU_ORTHOLOGUE AFUA_8G01940)-RELATED"/>
    <property type="match status" value="1"/>
</dbReference>
<reference evidence="1" key="1">
    <citation type="journal article" date="2020" name="Stud. Mycol.">
        <title>101 Dothideomycetes genomes: a test case for predicting lifestyles and emergence of pathogens.</title>
        <authorList>
            <person name="Haridas S."/>
            <person name="Albert R."/>
            <person name="Binder M."/>
            <person name="Bloem J."/>
            <person name="Labutti K."/>
            <person name="Salamov A."/>
            <person name="Andreopoulos B."/>
            <person name="Baker S."/>
            <person name="Barry K."/>
            <person name="Bills G."/>
            <person name="Bluhm B."/>
            <person name="Cannon C."/>
            <person name="Castanera R."/>
            <person name="Culley D."/>
            <person name="Daum C."/>
            <person name="Ezra D."/>
            <person name="Gonzalez J."/>
            <person name="Henrissat B."/>
            <person name="Kuo A."/>
            <person name="Liang C."/>
            <person name="Lipzen A."/>
            <person name="Lutzoni F."/>
            <person name="Magnuson J."/>
            <person name="Mondo S."/>
            <person name="Nolan M."/>
            <person name="Ohm R."/>
            <person name="Pangilinan J."/>
            <person name="Park H.-J."/>
            <person name="Ramirez L."/>
            <person name="Alfaro M."/>
            <person name="Sun H."/>
            <person name="Tritt A."/>
            <person name="Yoshinaga Y."/>
            <person name="Zwiers L.-H."/>
            <person name="Turgeon B."/>
            <person name="Goodwin S."/>
            <person name="Spatafora J."/>
            <person name="Crous P."/>
            <person name="Grigoriev I."/>
        </authorList>
    </citation>
    <scope>NUCLEOTIDE SEQUENCE</scope>
    <source>
        <strain evidence="1">CBS 121739</strain>
    </source>
</reference>
<dbReference type="GeneID" id="54480303"/>
<dbReference type="Proteomes" id="UP000799437">
    <property type="component" value="Unassembled WGS sequence"/>
</dbReference>
<keyword evidence="2" id="KW-1185">Reference proteome</keyword>